<keyword evidence="2" id="KW-1185">Reference proteome</keyword>
<accession>A0ABQ8JHT7</accession>
<evidence type="ECO:0000313" key="1">
    <source>
        <dbReference type="EMBL" id="KAH9422154.1"/>
    </source>
</evidence>
<name>A0ABQ8JHT7_DERPT</name>
<evidence type="ECO:0000313" key="2">
    <source>
        <dbReference type="Proteomes" id="UP000887458"/>
    </source>
</evidence>
<gene>
    <name evidence="1" type="ORF">DERP_002449</name>
</gene>
<sequence>MAENSKYKLKNIKMICDERLHGITIQYLAIMDDGTREYINGTEFGKNNNLIKIYLENKKKLLDKTDTYTTIDDCLQDCQPFLSTDDYHRTIPESDQDSGFIDTIRIGKEDSNDIRYLFRRKVDQGQCAVYDLRDEEECDLSEIAEKLFSRYYK</sequence>
<reference evidence="1 2" key="1">
    <citation type="journal article" date="2018" name="J. Allergy Clin. Immunol.">
        <title>High-quality assembly of Dermatophagoides pteronyssinus genome and transcriptome reveals a wide range of novel allergens.</title>
        <authorList>
            <person name="Liu X.Y."/>
            <person name="Yang K.Y."/>
            <person name="Wang M.Q."/>
            <person name="Kwok J.S."/>
            <person name="Zeng X."/>
            <person name="Yang Z."/>
            <person name="Xiao X.J."/>
            <person name="Lau C.P."/>
            <person name="Li Y."/>
            <person name="Huang Z.M."/>
            <person name="Ba J.G."/>
            <person name="Yim A.K."/>
            <person name="Ouyang C.Y."/>
            <person name="Ngai S.M."/>
            <person name="Chan T.F."/>
            <person name="Leung E.L."/>
            <person name="Liu L."/>
            <person name="Liu Z.G."/>
            <person name="Tsui S.K."/>
        </authorList>
    </citation>
    <scope>NUCLEOTIDE SEQUENCE [LARGE SCALE GENOMIC DNA]</scope>
    <source>
        <strain evidence="1">Derp</strain>
    </source>
</reference>
<reference evidence="1 2" key="2">
    <citation type="journal article" date="2022" name="Mol. Biol. Evol.">
        <title>Comparative Genomics Reveals Insights into the Divergent Evolution of Astigmatic Mites and Household Pest Adaptations.</title>
        <authorList>
            <person name="Xiong Q."/>
            <person name="Wan A.T."/>
            <person name="Liu X."/>
            <person name="Fung C.S."/>
            <person name="Xiao X."/>
            <person name="Malainual N."/>
            <person name="Hou J."/>
            <person name="Wang L."/>
            <person name="Wang M."/>
            <person name="Yang K.Y."/>
            <person name="Cui Y."/>
            <person name="Leung E.L."/>
            <person name="Nong W."/>
            <person name="Shin S.K."/>
            <person name="Au S.W."/>
            <person name="Jeong K.Y."/>
            <person name="Chew F.T."/>
            <person name="Hui J.H."/>
            <person name="Leung T.F."/>
            <person name="Tungtrongchitr A."/>
            <person name="Zhong N."/>
            <person name="Liu Z."/>
            <person name="Tsui S.K."/>
        </authorList>
    </citation>
    <scope>NUCLEOTIDE SEQUENCE [LARGE SCALE GENOMIC DNA]</scope>
    <source>
        <strain evidence="1">Derp</strain>
    </source>
</reference>
<organism evidence="1 2">
    <name type="scientific">Dermatophagoides pteronyssinus</name>
    <name type="common">European house dust mite</name>
    <dbReference type="NCBI Taxonomy" id="6956"/>
    <lineage>
        <taxon>Eukaryota</taxon>
        <taxon>Metazoa</taxon>
        <taxon>Ecdysozoa</taxon>
        <taxon>Arthropoda</taxon>
        <taxon>Chelicerata</taxon>
        <taxon>Arachnida</taxon>
        <taxon>Acari</taxon>
        <taxon>Acariformes</taxon>
        <taxon>Sarcoptiformes</taxon>
        <taxon>Astigmata</taxon>
        <taxon>Psoroptidia</taxon>
        <taxon>Analgoidea</taxon>
        <taxon>Pyroglyphidae</taxon>
        <taxon>Dermatophagoidinae</taxon>
        <taxon>Dermatophagoides</taxon>
    </lineage>
</organism>
<protein>
    <submittedName>
        <fullName evidence="1">Uncharacterized protein</fullName>
    </submittedName>
</protein>
<dbReference type="EMBL" id="NJHN03000037">
    <property type="protein sequence ID" value="KAH9422154.1"/>
    <property type="molecule type" value="Genomic_DNA"/>
</dbReference>
<dbReference type="Proteomes" id="UP000887458">
    <property type="component" value="Unassembled WGS sequence"/>
</dbReference>
<comment type="caution">
    <text evidence="1">The sequence shown here is derived from an EMBL/GenBank/DDBJ whole genome shotgun (WGS) entry which is preliminary data.</text>
</comment>
<proteinExistence type="predicted"/>